<evidence type="ECO:0000256" key="6">
    <source>
        <dbReference type="ARBA" id="ARBA00023034"/>
    </source>
</evidence>
<dbReference type="GeneTree" id="ENSGT01150000290322"/>
<evidence type="ECO:0000256" key="1">
    <source>
        <dbReference type="ARBA" id="ARBA00004394"/>
    </source>
</evidence>
<dbReference type="GO" id="GO:0015031">
    <property type="term" value="P:protein transport"/>
    <property type="evidence" value="ECO:0007669"/>
    <property type="project" value="UniProtKB-KW"/>
</dbReference>
<feature type="transmembrane region" description="Helical" evidence="10">
    <location>
        <begin position="90"/>
        <end position="106"/>
    </location>
</feature>
<dbReference type="InterPro" id="IPR039899">
    <property type="entry name" value="BET1_SNARE"/>
</dbReference>
<keyword evidence="3 10" id="KW-0812">Transmembrane</keyword>
<evidence type="ECO:0000256" key="2">
    <source>
        <dbReference type="ARBA" id="ARBA00022448"/>
    </source>
</evidence>
<keyword evidence="4" id="KW-0653">Protein transport</keyword>
<evidence type="ECO:0000256" key="3">
    <source>
        <dbReference type="ARBA" id="ARBA00022692"/>
    </source>
</evidence>
<evidence type="ECO:0000256" key="9">
    <source>
        <dbReference type="ARBA" id="ARBA00046280"/>
    </source>
</evidence>
<evidence type="ECO:0000256" key="5">
    <source>
        <dbReference type="ARBA" id="ARBA00022989"/>
    </source>
</evidence>
<keyword evidence="8 10" id="KW-0472">Membrane</keyword>
<evidence type="ECO:0000256" key="7">
    <source>
        <dbReference type="ARBA" id="ARBA00023054"/>
    </source>
</evidence>
<dbReference type="CDD" id="cd15853">
    <property type="entry name" value="SNARE_Bet1"/>
    <property type="match status" value="1"/>
</dbReference>
<reference evidence="12 13" key="1">
    <citation type="journal article" date="2011" name="Nature">
        <title>A high-resolution map of human evolutionary constraint using 29 mammals.</title>
        <authorList>
            <person name="Lindblad-Toh K."/>
            <person name="Garber M."/>
            <person name="Zuk O."/>
            <person name="Lin M.F."/>
            <person name="Parker B.J."/>
            <person name="Washietl S."/>
            <person name="Kheradpour P."/>
            <person name="Ernst J."/>
            <person name="Jordan G."/>
            <person name="Mauceli E."/>
            <person name="Ward L.D."/>
            <person name="Lowe C.B."/>
            <person name="Holloway A.K."/>
            <person name="Clamp M."/>
            <person name="Gnerre S."/>
            <person name="Alfoldi J."/>
            <person name="Beal K."/>
            <person name="Chang J."/>
            <person name="Clawson H."/>
            <person name="Cuff J."/>
            <person name="Di Palma F."/>
            <person name="Fitzgerald S."/>
            <person name="Flicek P."/>
            <person name="Guttman M."/>
            <person name="Hubisz M.J."/>
            <person name="Jaffe D.B."/>
            <person name="Jungreis I."/>
            <person name="Kent W.J."/>
            <person name="Kostka D."/>
            <person name="Lara M."/>
            <person name="Martins A.L."/>
            <person name="Massingham T."/>
            <person name="Moltke I."/>
            <person name="Raney B.J."/>
            <person name="Rasmussen M.D."/>
            <person name="Robinson J."/>
            <person name="Stark A."/>
            <person name="Vilella A.J."/>
            <person name="Wen J."/>
            <person name="Xie X."/>
            <person name="Zody M.C."/>
            <person name="Baldwin J."/>
            <person name="Bloom T."/>
            <person name="Chin C.W."/>
            <person name="Heiman D."/>
            <person name="Nicol R."/>
            <person name="Nusbaum C."/>
            <person name="Young S."/>
            <person name="Wilkinson J."/>
            <person name="Worley K.C."/>
            <person name="Kovar C.L."/>
            <person name="Muzny D.M."/>
            <person name="Gibbs R.A."/>
            <person name="Cree A."/>
            <person name="Dihn H.H."/>
            <person name="Fowler G."/>
            <person name="Jhangiani S."/>
            <person name="Joshi V."/>
            <person name="Lee S."/>
            <person name="Lewis L.R."/>
            <person name="Nazareth L.V."/>
            <person name="Okwuonu G."/>
            <person name="Santibanez J."/>
            <person name="Warren W.C."/>
            <person name="Mardis E.R."/>
            <person name="Weinstock G.M."/>
            <person name="Wilson R.K."/>
            <person name="Delehaunty K."/>
            <person name="Dooling D."/>
            <person name="Fronik C."/>
            <person name="Fulton L."/>
            <person name="Fulton B."/>
            <person name="Graves T."/>
            <person name="Minx P."/>
            <person name="Sodergren E."/>
            <person name="Birney E."/>
            <person name="Margulies E.H."/>
            <person name="Herrero J."/>
            <person name="Green E.D."/>
            <person name="Haussler D."/>
            <person name="Siepel A."/>
            <person name="Goldman N."/>
            <person name="Pollard K.S."/>
            <person name="Pedersen J.S."/>
            <person name="Lander E.S."/>
            <person name="Kellis M."/>
        </authorList>
    </citation>
    <scope>NUCLEOTIDE SEQUENCE [LARGE SCALE GENOMIC DNA]</scope>
    <source>
        <strain evidence="12 13">Thorbecke inbred</strain>
    </source>
</reference>
<comment type="subcellular location">
    <subcellularLocation>
        <location evidence="9">Endomembrane system</location>
        <topology evidence="9">Single-pass type IV membrane protein</topology>
    </subcellularLocation>
    <subcellularLocation>
        <location evidence="1">Golgi apparatus membrane</location>
    </subcellularLocation>
</comment>
<dbReference type="SUPFAM" id="SSF58038">
    <property type="entry name" value="SNARE fusion complex"/>
    <property type="match status" value="1"/>
</dbReference>
<evidence type="ECO:0000313" key="12">
    <source>
        <dbReference type="Ensembl" id="ENSOCUP00000043228.1"/>
    </source>
</evidence>
<keyword evidence="2" id="KW-0813">Transport</keyword>
<accession>A0A5F9DBM1</accession>
<evidence type="ECO:0000256" key="10">
    <source>
        <dbReference type="SAM" id="Phobius"/>
    </source>
</evidence>
<keyword evidence="13" id="KW-1185">Reference proteome</keyword>
<dbReference type="Proteomes" id="UP000001811">
    <property type="component" value="Chromosome 1"/>
</dbReference>
<evidence type="ECO:0000256" key="4">
    <source>
        <dbReference type="ARBA" id="ARBA00022927"/>
    </source>
</evidence>
<keyword evidence="7" id="KW-0175">Coiled coil</keyword>
<reference evidence="12" key="3">
    <citation type="submission" date="2025-09" db="UniProtKB">
        <authorList>
            <consortium name="Ensembl"/>
        </authorList>
    </citation>
    <scope>IDENTIFICATION</scope>
    <source>
        <strain evidence="12">Thorbecke</strain>
    </source>
</reference>
<evidence type="ECO:0000259" key="11">
    <source>
        <dbReference type="PROSITE" id="PS50192"/>
    </source>
</evidence>
<dbReference type="PANTHER" id="PTHR12791">
    <property type="entry name" value="GOLGI SNARE BET1-RELATED"/>
    <property type="match status" value="1"/>
</dbReference>
<keyword evidence="5 10" id="KW-1133">Transmembrane helix</keyword>
<feature type="domain" description="T-SNARE coiled-coil homology" evidence="11">
    <location>
        <begin position="20"/>
        <end position="82"/>
    </location>
</feature>
<dbReference type="PROSITE" id="PS50192">
    <property type="entry name" value="T_SNARE"/>
    <property type="match status" value="1"/>
</dbReference>
<sequence>MRNAFCLGKGVPPGNMGNAILSVKKKTRLTENLRSKVTVIKSLYIVIGHEVKNQNKLLAEMDSQFDSVTGFQGKTMGKLEILPKGNQTKLLCYRMLFSLFVFFVLLDY</sequence>
<dbReference type="InParanoid" id="A0A5F9DBM1"/>
<dbReference type="STRING" id="9986.ENSOCUP00000043228"/>
<name>A0A5F9DBM1_RABIT</name>
<dbReference type="Bgee" id="ENSOCUG00000038006">
    <property type="expression patterns" value="Expressed in testis"/>
</dbReference>
<dbReference type="Gene3D" id="1.20.5.110">
    <property type="match status" value="1"/>
</dbReference>
<dbReference type="EMBL" id="AAGW02033067">
    <property type="status" value="NOT_ANNOTATED_CDS"/>
    <property type="molecule type" value="Genomic_DNA"/>
</dbReference>
<dbReference type="AlphaFoldDB" id="A0A5F9DBM1"/>
<evidence type="ECO:0000256" key="8">
    <source>
        <dbReference type="ARBA" id="ARBA00023136"/>
    </source>
</evidence>
<reference evidence="12" key="2">
    <citation type="submission" date="2025-08" db="UniProtKB">
        <authorList>
            <consortium name="Ensembl"/>
        </authorList>
    </citation>
    <scope>IDENTIFICATION</scope>
    <source>
        <strain evidence="12">Thorbecke</strain>
    </source>
</reference>
<dbReference type="GO" id="GO:0000139">
    <property type="term" value="C:Golgi membrane"/>
    <property type="evidence" value="ECO:0007669"/>
    <property type="project" value="UniProtKB-SubCell"/>
</dbReference>
<keyword evidence="6" id="KW-0333">Golgi apparatus</keyword>
<proteinExistence type="predicted"/>
<protein>
    <recommendedName>
        <fullName evidence="11">t-SNARE coiled-coil homology domain-containing protein</fullName>
    </recommendedName>
</protein>
<organism evidence="12 13">
    <name type="scientific">Oryctolagus cuniculus</name>
    <name type="common">Rabbit</name>
    <dbReference type="NCBI Taxonomy" id="9986"/>
    <lineage>
        <taxon>Eukaryota</taxon>
        <taxon>Metazoa</taxon>
        <taxon>Chordata</taxon>
        <taxon>Craniata</taxon>
        <taxon>Vertebrata</taxon>
        <taxon>Euteleostomi</taxon>
        <taxon>Mammalia</taxon>
        <taxon>Eutheria</taxon>
        <taxon>Euarchontoglires</taxon>
        <taxon>Glires</taxon>
        <taxon>Lagomorpha</taxon>
        <taxon>Leporidae</taxon>
        <taxon>Oryctolagus</taxon>
    </lineage>
</organism>
<dbReference type="InterPro" id="IPR000727">
    <property type="entry name" value="T_SNARE_dom"/>
</dbReference>
<dbReference type="EMBL" id="AAGW02033066">
    <property type="status" value="NOT_ANNOTATED_CDS"/>
    <property type="molecule type" value="Genomic_DNA"/>
</dbReference>
<evidence type="ECO:0000313" key="13">
    <source>
        <dbReference type="Proteomes" id="UP000001811"/>
    </source>
</evidence>
<dbReference type="Ensembl" id="ENSOCUT00000059200.1">
    <property type="protein sequence ID" value="ENSOCUP00000043228.1"/>
    <property type="gene ID" value="ENSOCUG00000038006.1"/>
</dbReference>